<feature type="transmembrane region" description="Helical" evidence="1">
    <location>
        <begin position="254"/>
        <end position="273"/>
    </location>
</feature>
<sequence length="338" mass="37840">MITSNGSSPTHRNCFDLVRHFAAFMVLFSHHFALSGMTEPSFIGMHSLGGLAVVIFFSISGYLVTKSFVRSANFYDYLEKRARRIFPGLIACSAVVVFVVIPFYVELGYFDYLSEERTWKTFLSASMLLGIRYAGIFSDFIYSGTINGSLWTLPIEFLCYLIVGVALVFSRTVKAPLALFVVSFVGMLVVRESSISYTFYAISLERLMMFLLVFSLGGLLALTESIWTGKASRIYLILASLAVLFVFKGRPEMMVLGNMAICAIVIVFCTSFSENLIAGRFDVSYGVYIYAFPVQQLVINNFRYGLYSEMALSALFTLVLAIASWLFVEKPMLKRSKG</sequence>
<feature type="transmembrane region" description="Helical" evidence="1">
    <location>
        <begin position="21"/>
        <end position="37"/>
    </location>
</feature>
<dbReference type="PANTHER" id="PTHR23028:SF53">
    <property type="entry name" value="ACYL_TRANSF_3 DOMAIN-CONTAINING PROTEIN"/>
    <property type="match status" value="1"/>
</dbReference>
<proteinExistence type="predicted"/>
<protein>
    <submittedName>
        <fullName evidence="3">Acyltransferase</fullName>
    </submittedName>
</protein>
<dbReference type="RefSeq" id="WP_151138060.1">
    <property type="nucleotide sequence ID" value="NZ_CP043311.1"/>
</dbReference>
<dbReference type="GO" id="GO:0016747">
    <property type="term" value="F:acyltransferase activity, transferring groups other than amino-acyl groups"/>
    <property type="evidence" value="ECO:0007669"/>
    <property type="project" value="InterPro"/>
</dbReference>
<feature type="transmembrane region" description="Helical" evidence="1">
    <location>
        <begin position="310"/>
        <end position="328"/>
    </location>
</feature>
<name>A0A5J6QUR8_9GAMM</name>
<evidence type="ECO:0000313" key="4">
    <source>
        <dbReference type="Proteomes" id="UP000327179"/>
    </source>
</evidence>
<dbReference type="EMBL" id="CP043311">
    <property type="protein sequence ID" value="QEY65415.1"/>
    <property type="molecule type" value="Genomic_DNA"/>
</dbReference>
<evidence type="ECO:0000313" key="3">
    <source>
        <dbReference type="EMBL" id="QEY65415.1"/>
    </source>
</evidence>
<feature type="transmembrane region" description="Helical" evidence="1">
    <location>
        <begin position="149"/>
        <end position="169"/>
    </location>
</feature>
<accession>A0A5J6QUR8</accession>
<feature type="transmembrane region" description="Helical" evidence="1">
    <location>
        <begin position="207"/>
        <end position="226"/>
    </location>
</feature>
<reference evidence="3 4" key="1">
    <citation type="submission" date="2019-08" db="EMBL/GenBank/DDBJ databases">
        <title>Whole-genome Sequencing of e-waste polymer degrading bacterium Pseudomonas sp. strain PE08.</title>
        <authorList>
            <person name="Kirdat K."/>
            <person name="Debbarma P."/>
            <person name="Narawade N."/>
            <person name="Suyal D."/>
            <person name="Thorat V."/>
            <person name="Shouche Y."/>
            <person name="Goel R."/>
            <person name="Yadav A."/>
        </authorList>
    </citation>
    <scope>NUCLEOTIDE SEQUENCE [LARGE SCALE GENOMIC DNA]</scope>
    <source>
        <strain evidence="3 4">PE08</strain>
    </source>
</reference>
<dbReference type="InterPro" id="IPR050879">
    <property type="entry name" value="Acyltransferase_3"/>
</dbReference>
<dbReference type="KEGG" id="plal:FXN65_26395"/>
<evidence type="ECO:0000259" key="2">
    <source>
        <dbReference type="Pfam" id="PF01757"/>
    </source>
</evidence>
<feature type="transmembrane region" description="Helical" evidence="1">
    <location>
        <begin position="125"/>
        <end position="142"/>
    </location>
</feature>
<dbReference type="Proteomes" id="UP000327179">
    <property type="component" value="Chromosome"/>
</dbReference>
<keyword evidence="1" id="KW-0472">Membrane</keyword>
<keyword evidence="3" id="KW-0808">Transferase</keyword>
<feature type="transmembrane region" description="Helical" evidence="1">
    <location>
        <begin position="85"/>
        <end position="105"/>
    </location>
</feature>
<feature type="transmembrane region" description="Helical" evidence="1">
    <location>
        <begin position="232"/>
        <end position="247"/>
    </location>
</feature>
<dbReference type="Pfam" id="PF01757">
    <property type="entry name" value="Acyl_transf_3"/>
    <property type="match status" value="1"/>
</dbReference>
<dbReference type="GO" id="GO:0016020">
    <property type="term" value="C:membrane"/>
    <property type="evidence" value="ECO:0007669"/>
    <property type="project" value="TreeGrafter"/>
</dbReference>
<keyword evidence="1" id="KW-0812">Transmembrane</keyword>
<keyword evidence="1" id="KW-1133">Transmembrane helix</keyword>
<dbReference type="GO" id="GO:0000271">
    <property type="term" value="P:polysaccharide biosynthetic process"/>
    <property type="evidence" value="ECO:0007669"/>
    <property type="project" value="TreeGrafter"/>
</dbReference>
<keyword evidence="4" id="KW-1185">Reference proteome</keyword>
<gene>
    <name evidence="3" type="ORF">FXN65_26395</name>
</gene>
<feature type="domain" description="Acyltransferase 3" evidence="2">
    <location>
        <begin position="14"/>
        <end position="324"/>
    </location>
</feature>
<feature type="transmembrane region" description="Helical" evidence="1">
    <location>
        <begin position="175"/>
        <end position="200"/>
    </location>
</feature>
<organism evidence="3 4">
    <name type="scientific">Metapseudomonas lalkuanensis</name>
    <dbReference type="NCBI Taxonomy" id="2604832"/>
    <lineage>
        <taxon>Bacteria</taxon>
        <taxon>Pseudomonadati</taxon>
        <taxon>Pseudomonadota</taxon>
        <taxon>Gammaproteobacteria</taxon>
        <taxon>Pseudomonadales</taxon>
        <taxon>Pseudomonadaceae</taxon>
        <taxon>Metapseudomonas</taxon>
    </lineage>
</organism>
<dbReference type="InterPro" id="IPR002656">
    <property type="entry name" value="Acyl_transf_3_dom"/>
</dbReference>
<evidence type="ECO:0000256" key="1">
    <source>
        <dbReference type="SAM" id="Phobius"/>
    </source>
</evidence>
<dbReference type="AlphaFoldDB" id="A0A5J6QUR8"/>
<feature type="transmembrane region" description="Helical" evidence="1">
    <location>
        <begin position="43"/>
        <end position="64"/>
    </location>
</feature>
<keyword evidence="3" id="KW-0012">Acyltransferase</keyword>
<dbReference type="PANTHER" id="PTHR23028">
    <property type="entry name" value="ACETYLTRANSFERASE"/>
    <property type="match status" value="1"/>
</dbReference>